<sequence length="143" mass="16357">MATGVTVADETVELYKSFKLRKTNYRFVVMFIDEDGLIKADLKIDKNKDLSQEEEYNKFLDLLPQNVGRYIMIDLNIPQKNGALKDIMFLVSWNPDGASMKSNMLYTASKKALTEKIREGMIDIQANDLSDISYQEVMVKGCK</sequence>
<comment type="caution">
    <text evidence="4">The sequence shown here is derived from an EMBL/GenBank/DDBJ whole genome shotgun (WGS) entry which is preliminary data.</text>
</comment>
<dbReference type="PANTHER" id="PTHR11913">
    <property type="entry name" value="COFILIN-RELATED"/>
    <property type="match status" value="1"/>
</dbReference>
<evidence type="ECO:0000313" key="4">
    <source>
        <dbReference type="EMBL" id="GFO09835.1"/>
    </source>
</evidence>
<evidence type="ECO:0000259" key="3">
    <source>
        <dbReference type="PROSITE" id="PS51263"/>
    </source>
</evidence>
<organism evidence="4 5">
    <name type="scientific">Plakobranchus ocellatus</name>
    <dbReference type="NCBI Taxonomy" id="259542"/>
    <lineage>
        <taxon>Eukaryota</taxon>
        <taxon>Metazoa</taxon>
        <taxon>Spiralia</taxon>
        <taxon>Lophotrochozoa</taxon>
        <taxon>Mollusca</taxon>
        <taxon>Gastropoda</taxon>
        <taxon>Heterobranchia</taxon>
        <taxon>Euthyneura</taxon>
        <taxon>Panpulmonata</taxon>
        <taxon>Sacoglossa</taxon>
        <taxon>Placobranchoidea</taxon>
        <taxon>Plakobranchidae</taxon>
        <taxon>Plakobranchus</taxon>
    </lineage>
</organism>
<protein>
    <submittedName>
        <fullName evidence="4">Cofilin/actin-depolymerizing factor homolog</fullName>
    </submittedName>
</protein>
<gene>
    <name evidence="4" type="ORF">PoB_003634000</name>
</gene>
<dbReference type="AlphaFoldDB" id="A0AAV4ANJ3"/>
<dbReference type="InterPro" id="IPR002108">
    <property type="entry name" value="ADF-H"/>
</dbReference>
<proteinExistence type="inferred from homology"/>
<dbReference type="Gene3D" id="3.40.20.10">
    <property type="entry name" value="Severin"/>
    <property type="match status" value="1"/>
</dbReference>
<evidence type="ECO:0000256" key="2">
    <source>
        <dbReference type="ARBA" id="ARBA00023203"/>
    </source>
</evidence>
<keyword evidence="2" id="KW-0009">Actin-binding</keyword>
<dbReference type="GO" id="GO:0015629">
    <property type="term" value="C:actin cytoskeleton"/>
    <property type="evidence" value="ECO:0007669"/>
    <property type="project" value="InterPro"/>
</dbReference>
<evidence type="ECO:0000313" key="5">
    <source>
        <dbReference type="Proteomes" id="UP000735302"/>
    </source>
</evidence>
<dbReference type="GO" id="GO:0030042">
    <property type="term" value="P:actin filament depolymerization"/>
    <property type="evidence" value="ECO:0007669"/>
    <property type="project" value="InterPro"/>
</dbReference>
<dbReference type="InterPro" id="IPR017904">
    <property type="entry name" value="ADF/Cofilin"/>
</dbReference>
<comment type="similarity">
    <text evidence="1">Belongs to the actin-binding proteins ADF family.</text>
</comment>
<dbReference type="InterPro" id="IPR029006">
    <property type="entry name" value="ADF-H/Gelsolin-like_dom_sf"/>
</dbReference>
<name>A0AAV4ANJ3_9GAST</name>
<dbReference type="EMBL" id="BLXT01004129">
    <property type="protein sequence ID" value="GFO09835.1"/>
    <property type="molecule type" value="Genomic_DNA"/>
</dbReference>
<reference evidence="4 5" key="1">
    <citation type="journal article" date="2021" name="Elife">
        <title>Chloroplast acquisition without the gene transfer in kleptoplastic sea slugs, Plakobranchus ocellatus.</title>
        <authorList>
            <person name="Maeda T."/>
            <person name="Takahashi S."/>
            <person name="Yoshida T."/>
            <person name="Shimamura S."/>
            <person name="Takaki Y."/>
            <person name="Nagai Y."/>
            <person name="Toyoda A."/>
            <person name="Suzuki Y."/>
            <person name="Arimoto A."/>
            <person name="Ishii H."/>
            <person name="Satoh N."/>
            <person name="Nishiyama T."/>
            <person name="Hasebe M."/>
            <person name="Maruyama T."/>
            <person name="Minagawa J."/>
            <person name="Obokata J."/>
            <person name="Shigenobu S."/>
        </authorList>
    </citation>
    <scope>NUCLEOTIDE SEQUENCE [LARGE SCALE GENOMIC DNA]</scope>
</reference>
<dbReference type="Proteomes" id="UP000735302">
    <property type="component" value="Unassembled WGS sequence"/>
</dbReference>
<dbReference type="GO" id="GO:0003779">
    <property type="term" value="F:actin binding"/>
    <property type="evidence" value="ECO:0007669"/>
    <property type="project" value="UniProtKB-KW"/>
</dbReference>
<dbReference type="PROSITE" id="PS51263">
    <property type="entry name" value="ADF_H"/>
    <property type="match status" value="1"/>
</dbReference>
<dbReference type="Pfam" id="PF00241">
    <property type="entry name" value="Cofilin_ADF"/>
    <property type="match status" value="1"/>
</dbReference>
<keyword evidence="5" id="KW-1185">Reference proteome</keyword>
<dbReference type="SMART" id="SM00102">
    <property type="entry name" value="ADF"/>
    <property type="match status" value="1"/>
</dbReference>
<feature type="domain" description="ADF-H" evidence="3">
    <location>
        <begin position="2"/>
        <end position="142"/>
    </location>
</feature>
<dbReference type="SUPFAM" id="SSF55753">
    <property type="entry name" value="Actin depolymerizing proteins"/>
    <property type="match status" value="1"/>
</dbReference>
<accession>A0AAV4ANJ3</accession>
<evidence type="ECO:0000256" key="1">
    <source>
        <dbReference type="ARBA" id="ARBA00006844"/>
    </source>
</evidence>